<evidence type="ECO:0000313" key="1">
    <source>
        <dbReference type="EMBL" id="GAL26998.1"/>
    </source>
</evidence>
<name>A0ABQ0JE07_9VIBR</name>
<dbReference type="Proteomes" id="UP000029223">
    <property type="component" value="Unassembled WGS sequence"/>
</dbReference>
<protein>
    <submittedName>
        <fullName evidence="1">Uncharacterized protein</fullName>
    </submittedName>
</protein>
<organism evidence="1 2">
    <name type="scientific">Vibrio variabilis</name>
    <dbReference type="NCBI Taxonomy" id="990271"/>
    <lineage>
        <taxon>Bacteria</taxon>
        <taxon>Pseudomonadati</taxon>
        <taxon>Pseudomonadota</taxon>
        <taxon>Gammaproteobacteria</taxon>
        <taxon>Vibrionales</taxon>
        <taxon>Vibrionaceae</taxon>
        <taxon>Vibrio</taxon>
    </lineage>
</organism>
<reference evidence="2" key="2">
    <citation type="submission" date="2014-09" db="EMBL/GenBank/DDBJ databases">
        <authorList>
            <consortium name="NBRP consortium"/>
            <person name="Sawabe T."/>
            <person name="Meirelles P."/>
            <person name="Nakanishi M."/>
            <person name="Sayaka M."/>
            <person name="Hattori M."/>
            <person name="Ohkuma M."/>
        </authorList>
    </citation>
    <scope>NUCLEOTIDE SEQUENCE [LARGE SCALE GENOMIC DNA]</scope>
    <source>
        <strain evidence="2">JCM 19239</strain>
    </source>
</reference>
<comment type="caution">
    <text evidence="1">The sequence shown here is derived from an EMBL/GenBank/DDBJ whole genome shotgun (WGS) entry which is preliminary data.</text>
</comment>
<reference evidence="2" key="1">
    <citation type="submission" date="2014-09" db="EMBL/GenBank/DDBJ databases">
        <title>Vibrio variabilis JCM 19239. (C206) whole genome shotgun sequence.</title>
        <authorList>
            <person name="Sawabe T."/>
            <person name="Meirelles P."/>
            <person name="Nakanishi M."/>
            <person name="Sayaka M."/>
            <person name="Hattori M."/>
            <person name="Ohkuma M."/>
        </authorList>
    </citation>
    <scope>NUCLEOTIDE SEQUENCE [LARGE SCALE GENOMIC DNA]</scope>
    <source>
        <strain evidence="2">JCM 19239</strain>
    </source>
</reference>
<accession>A0ABQ0JE07</accession>
<proteinExistence type="predicted"/>
<dbReference type="EMBL" id="BBMS01000024">
    <property type="protein sequence ID" value="GAL26998.1"/>
    <property type="molecule type" value="Genomic_DNA"/>
</dbReference>
<evidence type="ECO:0000313" key="2">
    <source>
        <dbReference type="Proteomes" id="UP000029223"/>
    </source>
</evidence>
<keyword evidence="2" id="KW-1185">Reference proteome</keyword>
<gene>
    <name evidence="1" type="ORF">JCM19239_4341</name>
</gene>
<sequence length="39" mass="4246">MIMTSRKPDELALSELDDFICDCALLVSPSTPGAAFLHH</sequence>